<comment type="caution">
    <text evidence="8">The sequence shown here is derived from an EMBL/GenBank/DDBJ whole genome shotgun (WGS) entry which is preliminary data.</text>
</comment>
<evidence type="ECO:0000256" key="1">
    <source>
        <dbReference type="ARBA" id="ARBA00004123"/>
    </source>
</evidence>
<dbReference type="InterPro" id="IPR003657">
    <property type="entry name" value="WRKY_dom"/>
</dbReference>
<keyword evidence="2" id="KW-0805">Transcription regulation</keyword>
<name>A0A2G2YAN3_CAPAN</name>
<evidence type="ECO:0000256" key="3">
    <source>
        <dbReference type="ARBA" id="ARBA00023125"/>
    </source>
</evidence>
<keyword evidence="3" id="KW-0238">DNA-binding</keyword>
<dbReference type="SMART" id="SM00774">
    <property type="entry name" value="WRKY"/>
    <property type="match status" value="1"/>
</dbReference>
<dbReference type="Gene3D" id="2.20.25.80">
    <property type="entry name" value="WRKY domain"/>
    <property type="match status" value="1"/>
</dbReference>
<dbReference type="STRING" id="4072.A0A2G2YAN3"/>
<dbReference type="PANTHER" id="PTHR31282">
    <property type="entry name" value="WRKY TRANSCRIPTION FACTOR 21-RELATED"/>
    <property type="match status" value="1"/>
</dbReference>
<protein>
    <submittedName>
        <fullName evidence="8">WRKY transcription factor 7</fullName>
    </submittedName>
</protein>
<feature type="domain" description="WRKY" evidence="7">
    <location>
        <begin position="181"/>
        <end position="244"/>
    </location>
</feature>
<sequence length="249" mass="27311">MVGRTGHARLRRAPVQAVQAQAQAKVQVHDSLTSPSLSPHGHMEKERVLAPAPLFVVAHVVALVQTGLMLGFRKPRFNVVVAVGASVGDMKWKDAFGSMKNGISSSFLSFATGEGSRSISSVALPSSSMLLRLMVQAISTGKQPSATGERCHEQEQSSDGSGKKRKVFPKKVIRTPVISSKITDIPEDECSWRKYGQKPIKGSPYPRLITSLPVFSNVQHKKHVEKAMDDPMMLIMTYEEEHRHTQVAM</sequence>
<dbReference type="AlphaFoldDB" id="A0A2G2YAN3"/>
<dbReference type="EMBL" id="AYRZ02000012">
    <property type="protein sequence ID" value="PHT66807.1"/>
    <property type="molecule type" value="Genomic_DNA"/>
</dbReference>
<evidence type="ECO:0000256" key="2">
    <source>
        <dbReference type="ARBA" id="ARBA00023015"/>
    </source>
</evidence>
<evidence type="ECO:0000256" key="4">
    <source>
        <dbReference type="ARBA" id="ARBA00023163"/>
    </source>
</evidence>
<dbReference type="SMR" id="A0A2G2YAN3"/>
<dbReference type="PROSITE" id="PS50811">
    <property type="entry name" value="WRKY"/>
    <property type="match status" value="1"/>
</dbReference>
<keyword evidence="9" id="KW-1185">Reference proteome</keyword>
<keyword evidence="5" id="KW-0539">Nucleus</keyword>
<evidence type="ECO:0000256" key="5">
    <source>
        <dbReference type="ARBA" id="ARBA00023242"/>
    </source>
</evidence>
<organism evidence="8 9">
    <name type="scientific">Capsicum annuum</name>
    <name type="common">Capsicum pepper</name>
    <dbReference type="NCBI Taxonomy" id="4072"/>
    <lineage>
        <taxon>Eukaryota</taxon>
        <taxon>Viridiplantae</taxon>
        <taxon>Streptophyta</taxon>
        <taxon>Embryophyta</taxon>
        <taxon>Tracheophyta</taxon>
        <taxon>Spermatophyta</taxon>
        <taxon>Magnoliopsida</taxon>
        <taxon>eudicotyledons</taxon>
        <taxon>Gunneridae</taxon>
        <taxon>Pentapetalae</taxon>
        <taxon>asterids</taxon>
        <taxon>lamiids</taxon>
        <taxon>Solanales</taxon>
        <taxon>Solanaceae</taxon>
        <taxon>Solanoideae</taxon>
        <taxon>Capsiceae</taxon>
        <taxon>Capsicum</taxon>
    </lineage>
</organism>
<evidence type="ECO:0000313" key="9">
    <source>
        <dbReference type="Proteomes" id="UP000222542"/>
    </source>
</evidence>
<dbReference type="GO" id="GO:0006355">
    <property type="term" value="P:regulation of DNA-templated transcription"/>
    <property type="evidence" value="ECO:0000318"/>
    <property type="project" value="GO_Central"/>
</dbReference>
<dbReference type="GO" id="GO:0000976">
    <property type="term" value="F:transcription cis-regulatory region binding"/>
    <property type="evidence" value="ECO:0000318"/>
    <property type="project" value="GO_Central"/>
</dbReference>
<dbReference type="SUPFAM" id="SSF118290">
    <property type="entry name" value="WRKY DNA-binding domain"/>
    <property type="match status" value="1"/>
</dbReference>
<dbReference type="InterPro" id="IPR036576">
    <property type="entry name" value="WRKY_dom_sf"/>
</dbReference>
<dbReference type="GO" id="GO:0005634">
    <property type="term" value="C:nucleus"/>
    <property type="evidence" value="ECO:0000318"/>
    <property type="project" value="GO_Central"/>
</dbReference>
<keyword evidence="4" id="KW-0804">Transcription</keyword>
<feature type="region of interest" description="Disordered" evidence="6">
    <location>
        <begin position="141"/>
        <end position="166"/>
    </location>
</feature>
<dbReference type="Gramene" id="PHT66807">
    <property type="protein sequence ID" value="PHT66807"/>
    <property type="gene ID" value="T459_31232"/>
</dbReference>
<comment type="subcellular location">
    <subcellularLocation>
        <location evidence="1">Nucleus</location>
    </subcellularLocation>
</comment>
<reference evidence="8 9" key="1">
    <citation type="journal article" date="2014" name="Nat. Genet.">
        <title>Genome sequence of the hot pepper provides insights into the evolution of pungency in Capsicum species.</title>
        <authorList>
            <person name="Kim S."/>
            <person name="Park M."/>
            <person name="Yeom S.I."/>
            <person name="Kim Y.M."/>
            <person name="Lee J.M."/>
            <person name="Lee H.A."/>
            <person name="Seo E."/>
            <person name="Choi J."/>
            <person name="Cheong K."/>
            <person name="Kim K.T."/>
            <person name="Jung K."/>
            <person name="Lee G.W."/>
            <person name="Oh S.K."/>
            <person name="Bae C."/>
            <person name="Kim S.B."/>
            <person name="Lee H.Y."/>
            <person name="Kim S.Y."/>
            <person name="Kim M.S."/>
            <person name="Kang B.C."/>
            <person name="Jo Y.D."/>
            <person name="Yang H.B."/>
            <person name="Jeong H.J."/>
            <person name="Kang W.H."/>
            <person name="Kwon J.K."/>
            <person name="Shin C."/>
            <person name="Lim J.Y."/>
            <person name="Park J.H."/>
            <person name="Huh J.H."/>
            <person name="Kim J.S."/>
            <person name="Kim B.D."/>
            <person name="Cohen O."/>
            <person name="Paran I."/>
            <person name="Suh M.C."/>
            <person name="Lee S.B."/>
            <person name="Kim Y.K."/>
            <person name="Shin Y."/>
            <person name="Noh S.J."/>
            <person name="Park J."/>
            <person name="Seo Y.S."/>
            <person name="Kwon S.Y."/>
            <person name="Kim H.A."/>
            <person name="Park J.M."/>
            <person name="Kim H.J."/>
            <person name="Choi S.B."/>
            <person name="Bosland P.W."/>
            <person name="Reeves G."/>
            <person name="Jo S.H."/>
            <person name="Lee B.W."/>
            <person name="Cho H.T."/>
            <person name="Choi H.S."/>
            <person name="Lee M.S."/>
            <person name="Yu Y."/>
            <person name="Do Choi Y."/>
            <person name="Park B.S."/>
            <person name="van Deynze A."/>
            <person name="Ashrafi H."/>
            <person name="Hill T."/>
            <person name="Kim W.T."/>
            <person name="Pai H.S."/>
            <person name="Ahn H.K."/>
            <person name="Yeam I."/>
            <person name="Giovannoni J.J."/>
            <person name="Rose J.K."/>
            <person name="Sorensen I."/>
            <person name="Lee S.J."/>
            <person name="Kim R.W."/>
            <person name="Choi I.Y."/>
            <person name="Choi B.S."/>
            <person name="Lim J.S."/>
            <person name="Lee Y.H."/>
            <person name="Choi D."/>
        </authorList>
    </citation>
    <scope>NUCLEOTIDE SEQUENCE [LARGE SCALE GENOMIC DNA]</scope>
    <source>
        <strain evidence="9">cv. CM334</strain>
    </source>
</reference>
<gene>
    <name evidence="8" type="ORF">T459_31232</name>
</gene>
<evidence type="ECO:0000313" key="8">
    <source>
        <dbReference type="EMBL" id="PHT66807.1"/>
    </source>
</evidence>
<accession>A0A2G2YAN3</accession>
<evidence type="ECO:0000259" key="7">
    <source>
        <dbReference type="PROSITE" id="PS50811"/>
    </source>
</evidence>
<evidence type="ECO:0000256" key="6">
    <source>
        <dbReference type="SAM" id="MobiDB-lite"/>
    </source>
</evidence>
<dbReference type="Pfam" id="PF03106">
    <property type="entry name" value="WRKY"/>
    <property type="match status" value="1"/>
</dbReference>
<dbReference type="Proteomes" id="UP000222542">
    <property type="component" value="Unassembled WGS sequence"/>
</dbReference>
<proteinExistence type="predicted"/>
<dbReference type="GO" id="GO:0003700">
    <property type="term" value="F:DNA-binding transcription factor activity"/>
    <property type="evidence" value="ECO:0000318"/>
    <property type="project" value="GO_Central"/>
</dbReference>
<reference evidence="8 9" key="2">
    <citation type="journal article" date="2017" name="Genome Biol.">
        <title>New reference genome sequences of hot pepper reveal the massive evolution of plant disease-resistance genes by retroduplication.</title>
        <authorList>
            <person name="Kim S."/>
            <person name="Park J."/>
            <person name="Yeom S.I."/>
            <person name="Kim Y.M."/>
            <person name="Seo E."/>
            <person name="Kim K.T."/>
            <person name="Kim M.S."/>
            <person name="Lee J.M."/>
            <person name="Cheong K."/>
            <person name="Shin H.S."/>
            <person name="Kim S.B."/>
            <person name="Han K."/>
            <person name="Lee J."/>
            <person name="Park M."/>
            <person name="Lee H.A."/>
            <person name="Lee H.Y."/>
            <person name="Lee Y."/>
            <person name="Oh S."/>
            <person name="Lee J.H."/>
            <person name="Choi E."/>
            <person name="Choi E."/>
            <person name="Lee S.E."/>
            <person name="Jeon J."/>
            <person name="Kim H."/>
            <person name="Choi G."/>
            <person name="Song H."/>
            <person name="Lee J."/>
            <person name="Lee S.C."/>
            <person name="Kwon J.K."/>
            <person name="Lee H.Y."/>
            <person name="Koo N."/>
            <person name="Hong Y."/>
            <person name="Kim R.W."/>
            <person name="Kang W.H."/>
            <person name="Huh J.H."/>
            <person name="Kang B.C."/>
            <person name="Yang T.J."/>
            <person name="Lee Y.H."/>
            <person name="Bennetzen J.L."/>
            <person name="Choi D."/>
        </authorList>
    </citation>
    <scope>NUCLEOTIDE SEQUENCE [LARGE SCALE GENOMIC DNA]</scope>
    <source>
        <strain evidence="9">cv. CM334</strain>
    </source>
</reference>
<dbReference type="InterPro" id="IPR044810">
    <property type="entry name" value="WRKY_plant"/>
</dbReference>